<organism evidence="2 3">
    <name type="scientific">Pelobates cultripes</name>
    <name type="common">Western spadefoot toad</name>
    <dbReference type="NCBI Taxonomy" id="61616"/>
    <lineage>
        <taxon>Eukaryota</taxon>
        <taxon>Metazoa</taxon>
        <taxon>Chordata</taxon>
        <taxon>Craniata</taxon>
        <taxon>Vertebrata</taxon>
        <taxon>Euteleostomi</taxon>
        <taxon>Amphibia</taxon>
        <taxon>Batrachia</taxon>
        <taxon>Anura</taxon>
        <taxon>Pelobatoidea</taxon>
        <taxon>Pelobatidae</taxon>
        <taxon>Pelobates</taxon>
    </lineage>
</organism>
<evidence type="ECO:0000313" key="3">
    <source>
        <dbReference type="Proteomes" id="UP001295444"/>
    </source>
</evidence>
<feature type="compositionally biased region" description="Polar residues" evidence="1">
    <location>
        <begin position="22"/>
        <end position="31"/>
    </location>
</feature>
<evidence type="ECO:0000313" key="2">
    <source>
        <dbReference type="EMBL" id="CAH2276101.1"/>
    </source>
</evidence>
<gene>
    <name evidence="2" type="ORF">PECUL_23A041671</name>
</gene>
<sequence length="82" mass="8765">MGGNKKKKEIAPSVASIFRMPSDQQKTSTSQAEEDSGSDTESLDTTTHPAAPITIGVLCEMLQQATTKAHVAVEIGRHAERI</sequence>
<evidence type="ECO:0000256" key="1">
    <source>
        <dbReference type="SAM" id="MobiDB-lite"/>
    </source>
</evidence>
<accession>A0AAD1RRA3</accession>
<reference evidence="2" key="1">
    <citation type="submission" date="2022-03" db="EMBL/GenBank/DDBJ databases">
        <authorList>
            <person name="Alioto T."/>
            <person name="Alioto T."/>
            <person name="Gomez Garrido J."/>
        </authorList>
    </citation>
    <scope>NUCLEOTIDE SEQUENCE</scope>
</reference>
<dbReference type="Proteomes" id="UP001295444">
    <property type="component" value="Chromosome 03"/>
</dbReference>
<dbReference type="EMBL" id="OW240914">
    <property type="protein sequence ID" value="CAH2276101.1"/>
    <property type="molecule type" value="Genomic_DNA"/>
</dbReference>
<keyword evidence="3" id="KW-1185">Reference proteome</keyword>
<dbReference type="AlphaFoldDB" id="A0AAD1RRA3"/>
<proteinExistence type="predicted"/>
<feature type="compositionally biased region" description="Acidic residues" evidence="1">
    <location>
        <begin position="32"/>
        <end position="42"/>
    </location>
</feature>
<name>A0AAD1RRA3_PELCU</name>
<protein>
    <submittedName>
        <fullName evidence="2">Uncharacterized protein</fullName>
    </submittedName>
</protein>
<feature type="region of interest" description="Disordered" evidence="1">
    <location>
        <begin position="1"/>
        <end position="49"/>
    </location>
</feature>